<dbReference type="Pfam" id="PF00067">
    <property type="entry name" value="p450"/>
    <property type="match status" value="1"/>
</dbReference>
<gene>
    <name evidence="7" type="ORF">EKO04_010672</name>
</gene>
<dbReference type="AlphaFoldDB" id="A0A8H7ISH1"/>
<keyword evidence="6" id="KW-1133">Transmembrane helix</keyword>
<evidence type="ECO:0000256" key="3">
    <source>
        <dbReference type="ARBA" id="ARBA00022723"/>
    </source>
</evidence>
<comment type="caution">
    <text evidence="7">The sequence shown here is derived from an EMBL/GenBank/DDBJ whole genome shotgun (WGS) entry which is preliminary data.</text>
</comment>
<dbReference type="EMBL" id="RZGK01000021">
    <property type="protein sequence ID" value="KAF9691170.1"/>
    <property type="molecule type" value="Genomic_DNA"/>
</dbReference>
<reference evidence="7" key="2">
    <citation type="submission" date="2020-09" db="EMBL/GenBank/DDBJ databases">
        <title>Reference genome assembly for Australian Ascochyta lentis isolate Al4.</title>
        <authorList>
            <person name="Lee R.C."/>
            <person name="Farfan-Caceres L.M."/>
            <person name="Debler J.W."/>
            <person name="Williams A.H."/>
            <person name="Henares B.M."/>
        </authorList>
    </citation>
    <scope>NUCLEOTIDE SEQUENCE</scope>
    <source>
        <strain evidence="7">Al4</strain>
    </source>
</reference>
<evidence type="ECO:0000256" key="2">
    <source>
        <dbReference type="ARBA" id="ARBA00010617"/>
    </source>
</evidence>
<dbReference type="InterPro" id="IPR053007">
    <property type="entry name" value="CYP450_monoxygenase_sec-met"/>
</dbReference>
<keyword evidence="3 5" id="KW-0479">Metal-binding</keyword>
<dbReference type="CDD" id="cd11040">
    <property type="entry name" value="CYP7_CYP8-like"/>
    <property type="match status" value="1"/>
</dbReference>
<dbReference type="SUPFAM" id="SSF48264">
    <property type="entry name" value="Cytochrome P450"/>
    <property type="match status" value="1"/>
</dbReference>
<dbReference type="PANTHER" id="PTHR47582">
    <property type="entry name" value="P450, PUTATIVE (EUROFUNG)-RELATED"/>
    <property type="match status" value="1"/>
</dbReference>
<evidence type="ECO:0000256" key="1">
    <source>
        <dbReference type="ARBA" id="ARBA00001971"/>
    </source>
</evidence>
<dbReference type="InterPro" id="IPR002403">
    <property type="entry name" value="Cyt_P450_E_grp-IV"/>
</dbReference>
<keyword evidence="5" id="KW-0349">Heme</keyword>
<keyword evidence="6" id="KW-0812">Transmembrane</keyword>
<dbReference type="GO" id="GO:0004497">
    <property type="term" value="F:monooxygenase activity"/>
    <property type="evidence" value="ECO:0007669"/>
    <property type="project" value="InterPro"/>
</dbReference>
<dbReference type="GO" id="GO:0020037">
    <property type="term" value="F:heme binding"/>
    <property type="evidence" value="ECO:0007669"/>
    <property type="project" value="InterPro"/>
</dbReference>
<evidence type="ECO:0000313" key="7">
    <source>
        <dbReference type="EMBL" id="KAF9691170.1"/>
    </source>
</evidence>
<dbReference type="InterPro" id="IPR001128">
    <property type="entry name" value="Cyt_P450"/>
</dbReference>
<evidence type="ECO:0000313" key="8">
    <source>
        <dbReference type="Proteomes" id="UP000651452"/>
    </source>
</evidence>
<evidence type="ECO:0000256" key="6">
    <source>
        <dbReference type="SAM" id="Phobius"/>
    </source>
</evidence>
<keyword evidence="6" id="KW-0472">Membrane</keyword>
<dbReference type="GO" id="GO:0005506">
    <property type="term" value="F:iron ion binding"/>
    <property type="evidence" value="ECO:0007669"/>
    <property type="project" value="InterPro"/>
</dbReference>
<reference evidence="7" key="1">
    <citation type="submission" date="2018-12" db="EMBL/GenBank/DDBJ databases">
        <authorList>
            <person name="Syme R.A."/>
            <person name="Farfan-Caceres L."/>
            <person name="Lichtenzveig J."/>
        </authorList>
    </citation>
    <scope>NUCLEOTIDE SEQUENCE</scope>
    <source>
        <strain evidence="7">Al4</strain>
    </source>
</reference>
<dbReference type="Gene3D" id="1.10.630.10">
    <property type="entry name" value="Cytochrome P450"/>
    <property type="match status" value="1"/>
</dbReference>
<dbReference type="InterPro" id="IPR036396">
    <property type="entry name" value="Cyt_P450_sf"/>
</dbReference>
<accession>A0A8H7ISH1</accession>
<name>A0A8H7ISH1_9PLEO</name>
<dbReference type="GO" id="GO:0016705">
    <property type="term" value="F:oxidoreductase activity, acting on paired donors, with incorporation or reduction of molecular oxygen"/>
    <property type="evidence" value="ECO:0007669"/>
    <property type="project" value="InterPro"/>
</dbReference>
<keyword evidence="4 5" id="KW-0408">Iron</keyword>
<feature type="transmembrane region" description="Helical" evidence="6">
    <location>
        <begin position="42"/>
        <end position="60"/>
    </location>
</feature>
<dbReference type="PANTHER" id="PTHR47582:SF1">
    <property type="entry name" value="P450, PUTATIVE (EUROFUNG)-RELATED"/>
    <property type="match status" value="1"/>
</dbReference>
<keyword evidence="8" id="KW-1185">Reference proteome</keyword>
<comment type="similarity">
    <text evidence="2">Belongs to the cytochrome P450 family.</text>
</comment>
<dbReference type="OrthoDB" id="3366823at2759"/>
<evidence type="ECO:0008006" key="9">
    <source>
        <dbReference type="Google" id="ProtNLM"/>
    </source>
</evidence>
<feature type="binding site" description="axial binding residue" evidence="5">
    <location>
        <position position="446"/>
    </location>
    <ligand>
        <name>heme</name>
        <dbReference type="ChEBI" id="CHEBI:30413"/>
    </ligand>
    <ligandPart>
        <name>Fe</name>
        <dbReference type="ChEBI" id="CHEBI:18248"/>
    </ligandPart>
</feature>
<protein>
    <recommendedName>
        <fullName evidence="9">Cytochrome P450</fullName>
    </recommendedName>
</protein>
<organism evidence="7 8">
    <name type="scientific">Ascochyta lentis</name>
    <dbReference type="NCBI Taxonomy" id="205686"/>
    <lineage>
        <taxon>Eukaryota</taxon>
        <taxon>Fungi</taxon>
        <taxon>Dikarya</taxon>
        <taxon>Ascomycota</taxon>
        <taxon>Pezizomycotina</taxon>
        <taxon>Dothideomycetes</taxon>
        <taxon>Pleosporomycetidae</taxon>
        <taxon>Pleosporales</taxon>
        <taxon>Pleosporineae</taxon>
        <taxon>Didymellaceae</taxon>
        <taxon>Ascochyta</taxon>
    </lineage>
</organism>
<comment type="cofactor">
    <cofactor evidence="1 5">
        <name>heme</name>
        <dbReference type="ChEBI" id="CHEBI:30413"/>
    </cofactor>
</comment>
<evidence type="ECO:0000256" key="4">
    <source>
        <dbReference type="ARBA" id="ARBA00023004"/>
    </source>
</evidence>
<dbReference type="Proteomes" id="UP000651452">
    <property type="component" value="Unassembled WGS sequence"/>
</dbReference>
<dbReference type="PRINTS" id="PR00465">
    <property type="entry name" value="EP450IV"/>
</dbReference>
<evidence type="ECO:0000256" key="5">
    <source>
        <dbReference type="PIRSR" id="PIRSR602403-1"/>
    </source>
</evidence>
<sequence>MDSSISPTTLGVCGLVAALIVLSVNALRFKVDPREPPVVYPKIPLVGHVIGTFLSGAMYTRKLSQKNKYPIFTMPMLTGRAYIVAAPDLCAAVQKASTALSFDPIVAEMTPRLVGSSAHTKSIIKDAPDTKEDRNNIMKRSHHLINPPLMPQNILGASKTQLEYFGGVIAKIEDNSEVDLFRYIRRAVTAASMTTFYGPNNPFEKHPELVEDFWDWEEGNVAYMIGLLRSVFARKASRGLEACVRGFAEYIEAGDTKDAYKLIRERNQLHIDVGIADINERARLEVAMSLGFNVNASGTTFWIVNNIFSRPGLLSQIREEIRANALLGHGVLSADSLRQACPRLNSAYRETMRLYVPSASARLVHEDTILADTWLLRKDCVVQLPGSVIHHDPEIWGADVDLFNPDRFLYSVNGSKSNPDGTIPEGKAHFIHPAAFRSFGGGASLCPGRHFANMEVLGLAAVLIMGFDMEPIDGTTWNPPADVKRIPIAVMKPMKPLDVRMKIREEFKGVRWEMRV</sequence>
<proteinExistence type="inferred from homology"/>